<feature type="region of interest" description="Disordered" evidence="1">
    <location>
        <begin position="39"/>
        <end position="66"/>
    </location>
</feature>
<keyword evidence="3" id="KW-1185">Reference proteome</keyword>
<evidence type="ECO:0000256" key="1">
    <source>
        <dbReference type="SAM" id="MobiDB-lite"/>
    </source>
</evidence>
<evidence type="ECO:0000313" key="3">
    <source>
        <dbReference type="Proteomes" id="UP000324222"/>
    </source>
</evidence>
<evidence type="ECO:0000313" key="2">
    <source>
        <dbReference type="EMBL" id="MPC52153.1"/>
    </source>
</evidence>
<dbReference type="Proteomes" id="UP000324222">
    <property type="component" value="Unassembled WGS sequence"/>
</dbReference>
<organism evidence="2 3">
    <name type="scientific">Portunus trituberculatus</name>
    <name type="common">Swimming crab</name>
    <name type="synonym">Neptunus trituberculatus</name>
    <dbReference type="NCBI Taxonomy" id="210409"/>
    <lineage>
        <taxon>Eukaryota</taxon>
        <taxon>Metazoa</taxon>
        <taxon>Ecdysozoa</taxon>
        <taxon>Arthropoda</taxon>
        <taxon>Crustacea</taxon>
        <taxon>Multicrustacea</taxon>
        <taxon>Malacostraca</taxon>
        <taxon>Eumalacostraca</taxon>
        <taxon>Eucarida</taxon>
        <taxon>Decapoda</taxon>
        <taxon>Pleocyemata</taxon>
        <taxon>Brachyura</taxon>
        <taxon>Eubrachyura</taxon>
        <taxon>Portunoidea</taxon>
        <taxon>Portunidae</taxon>
        <taxon>Portuninae</taxon>
        <taxon>Portunus</taxon>
    </lineage>
</organism>
<sequence>MAATRVTPSHRTLTWTTSLLASTPSTSDQCWLRMSVLGRRQRHQSGGQNTKAQREPLQTTRNHQQEPAGTKICLSFLHPGILSDSCTLKHVIDDFTGPCSYILFLRWMLCLAVLSKAGSTSG</sequence>
<feature type="compositionally biased region" description="Polar residues" evidence="1">
    <location>
        <begin position="44"/>
        <end position="66"/>
    </location>
</feature>
<gene>
    <name evidence="2" type="ORF">E2C01_046015</name>
</gene>
<proteinExistence type="predicted"/>
<dbReference type="EMBL" id="VSRR010010660">
    <property type="protein sequence ID" value="MPC52153.1"/>
    <property type="molecule type" value="Genomic_DNA"/>
</dbReference>
<protein>
    <submittedName>
        <fullName evidence="2">Uncharacterized protein</fullName>
    </submittedName>
</protein>
<comment type="caution">
    <text evidence="2">The sequence shown here is derived from an EMBL/GenBank/DDBJ whole genome shotgun (WGS) entry which is preliminary data.</text>
</comment>
<name>A0A5B7G4G5_PORTR</name>
<accession>A0A5B7G4G5</accession>
<dbReference type="AlphaFoldDB" id="A0A5B7G4G5"/>
<reference evidence="2 3" key="1">
    <citation type="submission" date="2019-05" db="EMBL/GenBank/DDBJ databases">
        <title>Another draft genome of Portunus trituberculatus and its Hox gene families provides insights of decapod evolution.</title>
        <authorList>
            <person name="Jeong J.-H."/>
            <person name="Song I."/>
            <person name="Kim S."/>
            <person name="Choi T."/>
            <person name="Kim D."/>
            <person name="Ryu S."/>
            <person name="Kim W."/>
        </authorList>
    </citation>
    <scope>NUCLEOTIDE SEQUENCE [LARGE SCALE GENOMIC DNA]</scope>
    <source>
        <tissue evidence="2">Muscle</tissue>
    </source>
</reference>